<comment type="caution">
    <text evidence="1">The sequence shown here is derived from an EMBL/GenBank/DDBJ whole genome shotgun (WGS) entry which is preliminary data.</text>
</comment>
<evidence type="ECO:0000313" key="1">
    <source>
        <dbReference type="EMBL" id="RRT86082.1"/>
    </source>
</evidence>
<protein>
    <submittedName>
        <fullName evidence="1">Uncharacterized protein</fullName>
    </submittedName>
</protein>
<proteinExistence type="predicted"/>
<evidence type="ECO:0000313" key="2">
    <source>
        <dbReference type="Proteomes" id="UP000287651"/>
    </source>
</evidence>
<accession>A0A427BC67</accession>
<name>A0A427BC67_ENSVE</name>
<feature type="non-terminal residue" evidence="1">
    <location>
        <position position="1"/>
    </location>
</feature>
<sequence length="59" mass="6710">RTHEQHDPAHAFVRVHILDVYPRKASYLCSIFHLLCRLPSCGLDASPSSTQVIMLLDLH</sequence>
<dbReference type="AlphaFoldDB" id="A0A427BC67"/>
<reference evidence="1 2" key="1">
    <citation type="journal article" date="2014" name="Agronomy (Basel)">
        <title>A Draft Genome Sequence for Ensete ventricosum, the Drought-Tolerant Tree Against Hunger.</title>
        <authorList>
            <person name="Harrison J."/>
            <person name="Moore K.A."/>
            <person name="Paszkiewicz K."/>
            <person name="Jones T."/>
            <person name="Grant M."/>
            <person name="Ambacheew D."/>
            <person name="Muzemil S."/>
            <person name="Studholme D.J."/>
        </authorList>
    </citation>
    <scope>NUCLEOTIDE SEQUENCE [LARGE SCALE GENOMIC DNA]</scope>
</reference>
<organism evidence="1 2">
    <name type="scientific">Ensete ventricosum</name>
    <name type="common">Abyssinian banana</name>
    <name type="synonym">Musa ensete</name>
    <dbReference type="NCBI Taxonomy" id="4639"/>
    <lineage>
        <taxon>Eukaryota</taxon>
        <taxon>Viridiplantae</taxon>
        <taxon>Streptophyta</taxon>
        <taxon>Embryophyta</taxon>
        <taxon>Tracheophyta</taxon>
        <taxon>Spermatophyta</taxon>
        <taxon>Magnoliopsida</taxon>
        <taxon>Liliopsida</taxon>
        <taxon>Zingiberales</taxon>
        <taxon>Musaceae</taxon>
        <taxon>Ensete</taxon>
    </lineage>
</organism>
<dbReference type="EMBL" id="AMZH03000016">
    <property type="protein sequence ID" value="RRT86082.1"/>
    <property type="molecule type" value="Genomic_DNA"/>
</dbReference>
<dbReference type="Proteomes" id="UP000287651">
    <property type="component" value="Unassembled WGS sequence"/>
</dbReference>
<gene>
    <name evidence="1" type="ORF">B296_00001434</name>
</gene>